<name>A0A2D3T254_9ENTR</name>
<feature type="domain" description="SPI-1 type 3 secretion system secretin N0" evidence="14">
    <location>
        <begin position="34"/>
        <end position="102"/>
    </location>
</feature>
<dbReference type="InterPro" id="IPR005644">
    <property type="entry name" value="NolW-like"/>
</dbReference>
<dbReference type="Proteomes" id="UP000230008">
    <property type="component" value="Chromosome"/>
</dbReference>
<protein>
    <recommendedName>
        <fullName evidence="10">Type 3 secretion system secretin</fullName>
        <shortName evidence="10">T3SS secretin</shortName>
    </recommendedName>
</protein>
<dbReference type="Pfam" id="PF21304">
    <property type="entry name" value="T3S_SPI-1_N0"/>
    <property type="match status" value="1"/>
</dbReference>
<dbReference type="HAMAP" id="MF_02219">
    <property type="entry name" value="Type_III_secretin"/>
    <property type="match status" value="1"/>
</dbReference>
<keyword evidence="9 10" id="KW-0998">Cell outer membrane</keyword>
<dbReference type="GO" id="GO:0030257">
    <property type="term" value="C:type III protein secretion system complex"/>
    <property type="evidence" value="ECO:0007669"/>
    <property type="project" value="UniProtKB-UniRule"/>
</dbReference>
<evidence type="ECO:0000256" key="3">
    <source>
        <dbReference type="ARBA" id="ARBA00022448"/>
    </source>
</evidence>
<dbReference type="Pfam" id="PF03958">
    <property type="entry name" value="Secretin_N"/>
    <property type="match status" value="1"/>
</dbReference>
<evidence type="ECO:0000313" key="16">
    <source>
        <dbReference type="Proteomes" id="UP000230008"/>
    </source>
</evidence>
<keyword evidence="6 10" id="KW-0811">Translocation</keyword>
<dbReference type="InterPro" id="IPR004845">
    <property type="entry name" value="T2SS_GspD_CS"/>
</dbReference>
<dbReference type="GO" id="GO:0015627">
    <property type="term" value="C:type II protein secretion system complex"/>
    <property type="evidence" value="ECO:0007669"/>
    <property type="project" value="TreeGrafter"/>
</dbReference>
<feature type="domain" description="Type II/III secretion system secretin-like" evidence="12">
    <location>
        <begin position="359"/>
        <end position="515"/>
    </location>
</feature>
<evidence type="ECO:0000256" key="1">
    <source>
        <dbReference type="ARBA" id="ARBA00004442"/>
    </source>
</evidence>
<feature type="domain" description="NolW-like" evidence="13">
    <location>
        <begin position="179"/>
        <end position="304"/>
    </location>
</feature>
<evidence type="ECO:0000256" key="2">
    <source>
        <dbReference type="ARBA" id="ARBA00007032"/>
    </source>
</evidence>
<evidence type="ECO:0000256" key="6">
    <source>
        <dbReference type="ARBA" id="ARBA00023010"/>
    </source>
</evidence>
<keyword evidence="5 10" id="KW-0653">Protein transport</keyword>
<keyword evidence="4 10" id="KW-0732">Signal</keyword>
<dbReference type="Gene3D" id="3.55.50.30">
    <property type="match status" value="1"/>
</dbReference>
<keyword evidence="7" id="KW-0843">Virulence</keyword>
<dbReference type="PANTHER" id="PTHR30332">
    <property type="entry name" value="PROBABLE GENERAL SECRETION PATHWAY PROTEIN D"/>
    <property type="match status" value="1"/>
</dbReference>
<evidence type="ECO:0000259" key="12">
    <source>
        <dbReference type="Pfam" id="PF00263"/>
    </source>
</evidence>
<evidence type="ECO:0000259" key="13">
    <source>
        <dbReference type="Pfam" id="PF03958"/>
    </source>
</evidence>
<dbReference type="GO" id="GO:0030254">
    <property type="term" value="P:protein secretion by the type III secretion system"/>
    <property type="evidence" value="ECO:0007669"/>
    <property type="project" value="UniProtKB-UniRule"/>
</dbReference>
<dbReference type="PRINTS" id="PR01337">
    <property type="entry name" value="TYPE3OMGPROT"/>
</dbReference>
<feature type="chain" id="PRO_5026401146" description="Type 3 secretion system secretin" evidence="10">
    <location>
        <begin position="24"/>
        <end position="553"/>
    </location>
</feature>
<gene>
    <name evidence="10" type="primary">sctC</name>
    <name evidence="15" type="ORF">BJP41_04685</name>
</gene>
<comment type="similarity">
    <text evidence="2 10">Belongs to the bacterial secretin family. T3SS SctC subfamily.</text>
</comment>
<evidence type="ECO:0000256" key="9">
    <source>
        <dbReference type="ARBA" id="ARBA00023237"/>
    </source>
</evidence>
<accession>A0A2D3T254</accession>
<dbReference type="PANTHER" id="PTHR30332:SF5">
    <property type="entry name" value="SPI-1 TYPE 3 SECRETION SYSTEM SECRETIN"/>
    <property type="match status" value="1"/>
</dbReference>
<reference evidence="16" key="1">
    <citation type="submission" date="2016-10" db="EMBL/GenBank/DDBJ databases">
        <authorList>
            <person name="Chevignon G."/>
        </authorList>
    </citation>
    <scope>NUCLEOTIDE SEQUENCE [LARGE SCALE GENOMIC DNA]</scope>
    <source>
        <strain evidence="16">A2C</strain>
    </source>
</reference>
<sequence length="553" mass="61288" precursor="true">MKKIFIYHYVLLLFVGLSVSAWAEEIPKDQTKGYIAKKESVKGVFDALSSRINKPIILSKLAARKQIGGDFDLNNPQELIEYLSNELNLIWYYDGHSVYIYDGTEISNAFISLNNASFSAVKNFLVQSHLYDKRYPLRSDEINGLFYVSGPPIYIELVTKATQFLDSQAESGAGPEKVALIKLKNTFVEDRQYQYRNQTIVIPGIARIISHLLSSNPRSTLELMTPKATEAPSNIKSLAAASASGSSTSNIDQIKLQGPSIKSIPNNNVQIVSNPNNNSLLVKGSSEQIAFVKTLVSELDQPKRHIELSVWIIDLDKNTLDQMGVDWKGGMNFKNQLGVRLNAGTSTLEGGQFIASVMALSRQKKANVVSRPMVLTQENIPAVFDNNRTFYSELLGEKNVKLENVTYGTLVSVLPRFTENNQIEMMINIEDGNEVSQSDHETKTSLPKVGRTNISTIARVPKGKSLLVGGYTRDANTSENTKIPGLGSLPLIGKLFSYENKSISSIVRVFLIQPREINAPLNRDASDLASDIIQSSSDIPLQDWVKNYLDSQS</sequence>
<evidence type="ECO:0000259" key="14">
    <source>
        <dbReference type="Pfam" id="PF21304"/>
    </source>
</evidence>
<dbReference type="InterPro" id="IPR038591">
    <property type="entry name" value="NolW-like_sf"/>
</dbReference>
<dbReference type="NCBIfam" id="TIGR02516">
    <property type="entry name" value="type_III_yscC"/>
    <property type="match status" value="1"/>
</dbReference>
<proteinExistence type="inferred from homology"/>
<dbReference type="Gene3D" id="3.30.1370.120">
    <property type="match status" value="2"/>
</dbReference>
<feature type="signal peptide" evidence="10">
    <location>
        <begin position="1"/>
        <end position="23"/>
    </location>
</feature>
<dbReference type="RefSeq" id="WP_100103222.1">
    <property type="nucleotide sequence ID" value="NZ_CAWNMT010000001.1"/>
</dbReference>
<keyword evidence="3 10" id="KW-0813">Transport</keyword>
<evidence type="ECO:0000256" key="10">
    <source>
        <dbReference type="HAMAP-Rule" id="MF_02219"/>
    </source>
</evidence>
<evidence type="ECO:0000256" key="8">
    <source>
        <dbReference type="ARBA" id="ARBA00023136"/>
    </source>
</evidence>
<keyword evidence="8 10" id="KW-0472">Membrane</keyword>
<evidence type="ECO:0000256" key="7">
    <source>
        <dbReference type="ARBA" id="ARBA00023026"/>
    </source>
</evidence>
<dbReference type="InterPro" id="IPR004846">
    <property type="entry name" value="T2SS/T3SS_dom"/>
</dbReference>
<comment type="subunit">
    <text evidence="10">The core secretion machinery of the T3SS is composed of approximately 20 different proteins, including cytoplasmic components, a base, an export apparatus and a needle. This subunit is part of the base, which anchors the injectisome in the bacterial cell envelope. Forms a stable homooligomeric complex.</text>
</comment>
<evidence type="ECO:0000313" key="15">
    <source>
        <dbReference type="EMBL" id="ATW29753.1"/>
    </source>
</evidence>
<dbReference type="AlphaFoldDB" id="A0A2D3T254"/>
<organism evidence="15 16">
    <name type="scientific">Candidatus Williamhamiltonella defendens</name>
    <dbReference type="NCBI Taxonomy" id="138072"/>
    <lineage>
        <taxon>Bacteria</taxon>
        <taxon>Pseudomonadati</taxon>
        <taxon>Pseudomonadota</taxon>
        <taxon>Gammaproteobacteria</taxon>
        <taxon>Enterobacterales</taxon>
        <taxon>Enterobacteriaceae</taxon>
        <taxon>aphid secondary symbionts</taxon>
        <taxon>Candidatus Williamhamiltonella</taxon>
    </lineage>
</organism>
<dbReference type="InterPro" id="IPR003522">
    <property type="entry name" value="T3SS_OM_pore_YscC"/>
</dbReference>
<evidence type="ECO:0000256" key="11">
    <source>
        <dbReference type="RuleBase" id="RU004004"/>
    </source>
</evidence>
<evidence type="ECO:0000256" key="5">
    <source>
        <dbReference type="ARBA" id="ARBA00022927"/>
    </source>
</evidence>
<evidence type="ECO:0000256" key="4">
    <source>
        <dbReference type="ARBA" id="ARBA00022729"/>
    </source>
</evidence>
<comment type="subcellular location">
    <subcellularLocation>
        <location evidence="1 10 11">Cell outer membrane</location>
    </subcellularLocation>
</comment>
<dbReference type="GO" id="GO:0009279">
    <property type="term" value="C:cell outer membrane"/>
    <property type="evidence" value="ECO:0007669"/>
    <property type="project" value="UniProtKB-SubCell"/>
</dbReference>
<dbReference type="InterPro" id="IPR050810">
    <property type="entry name" value="Bact_Secretion_Sys_Channel"/>
</dbReference>
<dbReference type="InterPro" id="IPR049034">
    <property type="entry name" value="T3S_SPI-1_N0"/>
</dbReference>
<dbReference type="PROSITE" id="PS00875">
    <property type="entry name" value="T2SP_D"/>
    <property type="match status" value="1"/>
</dbReference>
<comment type="function">
    <text evidence="10">Component of the type III secretion system (T3SS), also called injectisome, which is used to inject bacterial effector proteins into eukaryotic host cells. Forms a ring-shaped multimeric structure with an apparent central pore in the outer membrane.</text>
</comment>
<dbReference type="EMBL" id="CP017606">
    <property type="protein sequence ID" value="ATW29753.1"/>
    <property type="molecule type" value="Genomic_DNA"/>
</dbReference>
<reference evidence="16" key="2">
    <citation type="submission" date="2017-11" db="EMBL/GenBank/DDBJ databases">
        <title>PacBio sequencing of new strain of the secondary endosymbiont Candidatus Hamiltonella defensa.</title>
        <authorList>
            <person name="Strand M.R."/>
            <person name="Oliver K."/>
        </authorList>
    </citation>
    <scope>NUCLEOTIDE SEQUENCE [LARGE SCALE GENOMIC DNA]</scope>
    <source>
        <strain evidence="16">A2C</strain>
    </source>
</reference>
<dbReference type="Pfam" id="PF00263">
    <property type="entry name" value="Secretin"/>
    <property type="match status" value="1"/>
</dbReference>